<feature type="compositionally biased region" description="Basic and acidic residues" evidence="1">
    <location>
        <begin position="289"/>
        <end position="303"/>
    </location>
</feature>
<dbReference type="AlphaFoldDB" id="A0A086T5S1"/>
<dbReference type="STRING" id="857340.A0A086T5S1"/>
<sequence>MAAPGPFGANGYRMQPRINLRNVESSTRLVARREGEKPHTLSAMTVPIVLGITIPVVLGLGILLYLHRRNVKRQRIEDAKDPHRDLDFGLDEGPMSSGKKKKKQGRISALMGAEKTSGHKTNQLSMDMNLESPYLLPPQVHGSQDSVHTLTRGGPTDFDPYRMVNSECGSIRSFNPNKEGSLYGDSIKPASISGRSAGGMRMPPRQGSFPRHPLDNSSTPSEKDPFGTPSAPEPVHHGRGTPTLQEPIVPIKPVVPEIGTVPYPDDEKSSDGLHRIPSIQEPSPAVAKSPEDRFSSPRHDSRQFHLPGVAQSDNMDNIGVARAGDDSLPQHAEPAGLGLNLDLPQPMSPLKDDMFSDGQGGQGQPMHAQAISTPDIRHSKESDYGYPDYNPQIQTTEFYDDYEDYGRGRSEHRDPPPMDHGDQPPSQGLGVPQQDNKRLSVGFRPLPPDEVTESEDPEYRANRIRSFYKEYFDDSKEAAPPMPQVPADYYGGGEYYEDYDQQYLGEATYFDPETNAFVMPGAQPVHRRAMTPPPAGRRGPPGPGGRGPPGGRRGPRPPHAPHGSLGGLSLPGGPRSRAGSAWGSRAPSSLGPRPDSSASARAGRQTPRKNLPPPSALNTLPTPSKLKDDSFAIFNAADFAPPESFSERARGRSQSPLGERRPYSPKVPAASPLVTTYDELNALPSPHTLRKSSTFTGLDFLPPKKFRDPDTMSDAGSIASGRSAISSTAQSAIRMGAGRVSRLPGDAVFTQQAMANELKPQWGMRP</sequence>
<dbReference type="Proteomes" id="UP000029964">
    <property type="component" value="Unassembled WGS sequence"/>
</dbReference>
<feature type="compositionally biased region" description="Basic and acidic residues" evidence="1">
    <location>
        <begin position="265"/>
        <end position="274"/>
    </location>
</feature>
<keyword evidence="2" id="KW-0472">Membrane</keyword>
<feature type="region of interest" description="Disordered" evidence="1">
    <location>
        <begin position="87"/>
        <end position="107"/>
    </location>
</feature>
<dbReference type="PANTHER" id="PTHR42088:SF1">
    <property type="entry name" value="YALI0F10131P"/>
    <property type="match status" value="1"/>
</dbReference>
<dbReference type="PANTHER" id="PTHR42088">
    <property type="entry name" value="YALI0F10131P"/>
    <property type="match status" value="1"/>
</dbReference>
<name>A0A086T5S1_HAPC1</name>
<proteinExistence type="predicted"/>
<evidence type="ECO:0000256" key="1">
    <source>
        <dbReference type="SAM" id="MobiDB-lite"/>
    </source>
</evidence>
<feature type="region of interest" description="Disordered" evidence="1">
    <location>
        <begin position="638"/>
        <end position="670"/>
    </location>
</feature>
<accession>A0A086T5S1</accession>
<comment type="caution">
    <text evidence="3">The sequence shown here is derived from an EMBL/GenBank/DDBJ whole genome shotgun (WGS) entry which is preliminary data.</text>
</comment>
<evidence type="ECO:0000313" key="4">
    <source>
        <dbReference type="Proteomes" id="UP000029964"/>
    </source>
</evidence>
<dbReference type="OrthoDB" id="5417135at2759"/>
<protein>
    <submittedName>
        <fullName evidence="3">Uncharacterized protein</fullName>
    </submittedName>
</protein>
<feature type="transmembrane region" description="Helical" evidence="2">
    <location>
        <begin position="44"/>
        <end position="66"/>
    </location>
</feature>
<reference evidence="4" key="1">
    <citation type="journal article" date="2014" name="Genome Announc.">
        <title>Genome sequence and annotation of Acremonium chrysogenum, producer of the beta-lactam antibiotic cephalosporin C.</title>
        <authorList>
            <person name="Terfehr D."/>
            <person name="Dahlmann T.A."/>
            <person name="Specht T."/>
            <person name="Zadra I."/>
            <person name="Kuernsteiner H."/>
            <person name="Kueck U."/>
        </authorList>
    </citation>
    <scope>NUCLEOTIDE SEQUENCE [LARGE SCALE GENOMIC DNA]</scope>
    <source>
        <strain evidence="4">ATCC 11550 / CBS 779.69 / DSM 880 / IAM 14645 / JCM 23072 / IMI 49137</strain>
    </source>
</reference>
<feature type="compositionally biased region" description="Pro residues" evidence="1">
    <location>
        <begin position="531"/>
        <end position="543"/>
    </location>
</feature>
<keyword evidence="2" id="KW-0812">Transmembrane</keyword>
<feature type="region of interest" description="Disordered" evidence="1">
    <location>
        <begin position="685"/>
        <end position="724"/>
    </location>
</feature>
<feature type="region of interest" description="Disordered" evidence="1">
    <location>
        <begin position="515"/>
        <end position="626"/>
    </location>
</feature>
<keyword evidence="2" id="KW-1133">Transmembrane helix</keyword>
<organism evidence="3 4">
    <name type="scientific">Hapsidospora chrysogenum (strain ATCC 11550 / CBS 779.69 / DSM 880 / IAM 14645 / JCM 23072 / IMI 49137)</name>
    <name type="common">Acremonium chrysogenum</name>
    <dbReference type="NCBI Taxonomy" id="857340"/>
    <lineage>
        <taxon>Eukaryota</taxon>
        <taxon>Fungi</taxon>
        <taxon>Dikarya</taxon>
        <taxon>Ascomycota</taxon>
        <taxon>Pezizomycotina</taxon>
        <taxon>Sordariomycetes</taxon>
        <taxon>Hypocreomycetidae</taxon>
        <taxon>Hypocreales</taxon>
        <taxon>Bionectriaceae</taxon>
        <taxon>Hapsidospora</taxon>
    </lineage>
</organism>
<evidence type="ECO:0000256" key="2">
    <source>
        <dbReference type="SAM" id="Phobius"/>
    </source>
</evidence>
<gene>
    <name evidence="3" type="ORF">ACRE_045480</name>
</gene>
<keyword evidence="4" id="KW-1185">Reference proteome</keyword>
<evidence type="ECO:0000313" key="3">
    <source>
        <dbReference type="EMBL" id="KFH44703.1"/>
    </source>
</evidence>
<dbReference type="HOGENOM" id="CLU_016576_0_0_1"/>
<feature type="region of interest" description="Disordered" evidence="1">
    <location>
        <begin position="175"/>
        <end position="461"/>
    </location>
</feature>
<feature type="compositionally biased region" description="Basic and acidic residues" evidence="1">
    <location>
        <begin position="404"/>
        <end position="422"/>
    </location>
</feature>
<dbReference type="EMBL" id="JPKY01000044">
    <property type="protein sequence ID" value="KFH44703.1"/>
    <property type="molecule type" value="Genomic_DNA"/>
</dbReference>
<feature type="compositionally biased region" description="Low complexity" evidence="1">
    <location>
        <begin position="713"/>
        <end position="724"/>
    </location>
</feature>
<feature type="compositionally biased region" description="Low complexity" evidence="1">
    <location>
        <begin position="246"/>
        <end position="258"/>
    </location>
</feature>